<dbReference type="Pfam" id="PF16879">
    <property type="entry name" value="Sin3a_C"/>
    <property type="match status" value="1"/>
</dbReference>
<keyword evidence="3 4" id="KW-0539">Nucleus</keyword>
<dbReference type="PANTHER" id="PTHR12346">
    <property type="entry name" value="SIN3B-RELATED"/>
    <property type="match status" value="1"/>
</dbReference>
<dbReference type="GO" id="GO:0003714">
    <property type="term" value="F:transcription corepressor activity"/>
    <property type="evidence" value="ECO:0007669"/>
    <property type="project" value="InterPro"/>
</dbReference>
<dbReference type="OrthoDB" id="10265969at2759"/>
<feature type="domain" description="Histone deacetylase interacting" evidence="6">
    <location>
        <begin position="555"/>
        <end position="681"/>
    </location>
</feature>
<feature type="region of interest" description="Disordered" evidence="5">
    <location>
        <begin position="336"/>
        <end position="426"/>
    </location>
</feature>
<dbReference type="SMART" id="SM00761">
    <property type="entry name" value="HDAC_interact"/>
    <property type="match status" value="1"/>
</dbReference>
<dbReference type="InterPro" id="IPR013194">
    <property type="entry name" value="HDAC_interact_dom"/>
</dbReference>
<accession>A0A9W9A0T4</accession>
<comment type="subcellular location">
    <subcellularLocation>
        <location evidence="1 4">Nucleus</location>
    </subcellularLocation>
</comment>
<evidence type="ECO:0000256" key="4">
    <source>
        <dbReference type="PROSITE-ProRule" id="PRU00810"/>
    </source>
</evidence>
<dbReference type="SUPFAM" id="SSF47762">
    <property type="entry name" value="PAH2 domain"/>
    <property type="match status" value="3"/>
</dbReference>
<feature type="compositionally biased region" description="Gly residues" evidence="5">
    <location>
        <begin position="905"/>
        <end position="920"/>
    </location>
</feature>
<evidence type="ECO:0000259" key="6">
    <source>
        <dbReference type="SMART" id="SM00761"/>
    </source>
</evidence>
<protein>
    <submittedName>
        <fullName evidence="7">Histone deacetylase complex, SIN3 component</fullName>
    </submittedName>
</protein>
<evidence type="ECO:0000256" key="2">
    <source>
        <dbReference type="ARBA" id="ARBA00022491"/>
    </source>
</evidence>
<organism evidence="7 8">
    <name type="scientific">Lentinula aciculospora</name>
    <dbReference type="NCBI Taxonomy" id="153920"/>
    <lineage>
        <taxon>Eukaryota</taxon>
        <taxon>Fungi</taxon>
        <taxon>Dikarya</taxon>
        <taxon>Basidiomycota</taxon>
        <taxon>Agaricomycotina</taxon>
        <taxon>Agaricomycetes</taxon>
        <taxon>Agaricomycetidae</taxon>
        <taxon>Agaricales</taxon>
        <taxon>Marasmiineae</taxon>
        <taxon>Omphalotaceae</taxon>
        <taxon>Lentinula</taxon>
    </lineage>
</organism>
<feature type="region of interest" description="Disordered" evidence="5">
    <location>
        <begin position="1"/>
        <end position="54"/>
    </location>
</feature>
<dbReference type="Pfam" id="PF02671">
    <property type="entry name" value="PAH"/>
    <property type="match status" value="3"/>
</dbReference>
<reference evidence="7" key="1">
    <citation type="submission" date="2022-08" db="EMBL/GenBank/DDBJ databases">
        <title>A Global Phylogenomic Analysis of the Shiitake Genus Lentinula.</title>
        <authorList>
            <consortium name="DOE Joint Genome Institute"/>
            <person name="Sierra-Patev S."/>
            <person name="Min B."/>
            <person name="Naranjo-Ortiz M."/>
            <person name="Looney B."/>
            <person name="Konkel Z."/>
            <person name="Slot J.C."/>
            <person name="Sakamoto Y."/>
            <person name="Steenwyk J.L."/>
            <person name="Rokas A."/>
            <person name="Carro J."/>
            <person name="Camarero S."/>
            <person name="Ferreira P."/>
            <person name="Molpeceres G."/>
            <person name="Ruiz-Duenas F.J."/>
            <person name="Serrano A."/>
            <person name="Henrissat B."/>
            <person name="Drula E."/>
            <person name="Hughes K.W."/>
            <person name="Mata J.L."/>
            <person name="Ishikawa N.K."/>
            <person name="Vargas-Isla R."/>
            <person name="Ushijima S."/>
            <person name="Smith C.A."/>
            <person name="Ahrendt S."/>
            <person name="Andreopoulos W."/>
            <person name="He G."/>
            <person name="Labutti K."/>
            <person name="Lipzen A."/>
            <person name="Ng V."/>
            <person name="Riley R."/>
            <person name="Sandor L."/>
            <person name="Barry K."/>
            <person name="Martinez A.T."/>
            <person name="Xiao Y."/>
            <person name="Gibbons J.G."/>
            <person name="Terashima K."/>
            <person name="Grigoriev I.V."/>
            <person name="Hibbett D.S."/>
        </authorList>
    </citation>
    <scope>NUCLEOTIDE SEQUENCE</scope>
    <source>
        <strain evidence="7">JLM2183</strain>
    </source>
</reference>
<evidence type="ECO:0000256" key="3">
    <source>
        <dbReference type="ARBA" id="ARBA00023242"/>
    </source>
</evidence>
<dbReference type="InterPro" id="IPR039774">
    <property type="entry name" value="Sin3-like"/>
</dbReference>
<dbReference type="Proteomes" id="UP001150266">
    <property type="component" value="Unassembled WGS sequence"/>
</dbReference>
<feature type="compositionally biased region" description="Basic residues" evidence="5">
    <location>
        <begin position="343"/>
        <end position="365"/>
    </location>
</feature>
<feature type="compositionally biased region" description="Basic and acidic residues" evidence="5">
    <location>
        <begin position="385"/>
        <end position="401"/>
    </location>
</feature>
<keyword evidence="2" id="KW-0678">Repressor</keyword>
<dbReference type="InterPro" id="IPR036600">
    <property type="entry name" value="PAH_sf"/>
</dbReference>
<evidence type="ECO:0000313" key="7">
    <source>
        <dbReference type="EMBL" id="KAJ4471621.1"/>
    </source>
</evidence>
<comment type="caution">
    <text evidence="7">The sequence shown here is derived from an EMBL/GenBank/DDBJ whole genome shotgun (WGS) entry which is preliminary data.</text>
</comment>
<feature type="compositionally biased region" description="Basic and acidic residues" evidence="5">
    <location>
        <begin position="232"/>
        <end position="250"/>
    </location>
</feature>
<dbReference type="FunFam" id="1.20.1160.11:FF:000001">
    <property type="entry name" value="Paired amphipathic helix protein Sin3"/>
    <property type="match status" value="1"/>
</dbReference>
<sequence>MADAEIVKDVNNSPVSQPAADSITTPVAPGTDAENPESSVPPVPNTSTHTDEDAQIAPVTAAEGISSIPESSTNGQDVEMADEPAVQSVVLSAEAVKDHEEPMVDDAMQIDRPLNVTDALSYLDAVKNKFSTRPDVYNHFLDIMKEFKSQQIDTPGVIKRVSALFQGHHSLIQGFNTFLPVGYRIECSSDANHITVTTPRGTKMETTGSGGGKPFHWSDELEPHSPVPHPLKHPEHREPRMLPSSRRETPDISLLQSPQAMEPAVAYVQKIKQRCDPETYRQFLDILSCYHHSPESINEEEVSKQISQLFKDAPDLRSDFRIFMPDGSQSVLDDNAAAEEGRHHHHRGRDHHHRERDHHDSKSRRKADAAENASLLPQKRKRKAGDRESIASTRVEREKLPVKQTTSSKSKKAKTENARPNTLSSTISNQTTIAAGPSSARIPTSAPLPHTSSFDPSHFFDRVKRALDSRETYNEFLKVVNLFTQGYIDTARLVQESRNFLVGDGELMRGWKEILGWDGRKEESESWGDADGWNRLIVVDEVIERPVPVPGKVDLSAQYGSYRRLPESEINVTCSGRDSMCRDVLNDEWVSHPTWALNSSSYGSASTSNNSSGNITYPDPFDDPTFFWAVSRKNVYEEALHRSEEERHEYDFHIEAISRTIAILEPINNKISQLSPEERGGFRLKPNLGGSAKAIHQRVVRKIYGRDVGTEVLACMQESPAHAVPVVLSRLKQKEEEWKRAQREWNKVWREVDARNYAKSLDHQSVNFKAADKKLLTTKAFVNEIEAAREEQMASRASLMDPLFSRTRPRHQLEIPFEDLNVLQDSLKLVFSFLDRTQGQINWNERRRIEAFLRGLVPLMFMIDASAFNAAFAAVQESSGADGEMDVEGLGLLDVEAQVATSSRSGGGRNKKGGGAGVSGGDLRKKLLKSEQAKSGRKTRGAVVQQASPSVSRFASPAPHATGEGASKIIPTTNRKRGVFFTNTTFYVLLRLLGVLYSRLRLFKSIGAQLYEDARHYPSDTRSPVHDIAVTTSGPTSSTLSNVRAREREGSSGSEQPGDTDINMDAASSSMFLPTQQKIEGLENLHSEPERIAVAAQSYDVLLQNCERLFDNEIEQSAFEDQMRSMFGIKDAYKIFTIDKLIGVIIKQVQLIFADPKSQDLLEILKRDRAVASPTSQDQINNRRNAEKVLGPDENLFRIDWLTESRCLTIQLIGKDDTSYDDSEVLTGRWQTYIDSYVANESTKGIAPQKVKRPFLKRNLPKPEILSEPDIVGNDALEIKVCVRTYRLFYVSDTEDYLWAARKRDHYTAILPSLRKRQQSRSAWIERSRTELPQVSDVEGTGTASTPAVAETKIIVGTQEKIEASREIDKNLSPTSTSAT</sequence>
<feature type="region of interest" description="Disordered" evidence="5">
    <location>
        <begin position="901"/>
        <end position="969"/>
    </location>
</feature>
<name>A0A9W9A0T4_9AGAR</name>
<dbReference type="PROSITE" id="PS51477">
    <property type="entry name" value="PAH"/>
    <property type="match status" value="2"/>
</dbReference>
<dbReference type="InterPro" id="IPR031693">
    <property type="entry name" value="Sin3_C"/>
</dbReference>
<feature type="compositionally biased region" description="Polar residues" evidence="5">
    <location>
        <begin position="1030"/>
        <end position="1042"/>
    </location>
</feature>
<dbReference type="GO" id="GO:0070822">
    <property type="term" value="C:Sin3-type complex"/>
    <property type="evidence" value="ECO:0007669"/>
    <property type="project" value="TreeGrafter"/>
</dbReference>
<evidence type="ECO:0000313" key="8">
    <source>
        <dbReference type="Proteomes" id="UP001150266"/>
    </source>
</evidence>
<proteinExistence type="predicted"/>
<dbReference type="InterPro" id="IPR003822">
    <property type="entry name" value="PAH"/>
</dbReference>
<feature type="compositionally biased region" description="Basic and acidic residues" evidence="5">
    <location>
        <begin position="922"/>
        <end position="934"/>
    </location>
</feature>
<feature type="region of interest" description="Disordered" evidence="5">
    <location>
        <begin position="199"/>
        <end position="258"/>
    </location>
</feature>
<gene>
    <name evidence="7" type="ORF">J3R30DRAFT_3527191</name>
</gene>
<evidence type="ECO:0000256" key="1">
    <source>
        <dbReference type="ARBA" id="ARBA00004123"/>
    </source>
</evidence>
<dbReference type="Gene3D" id="1.20.1160.11">
    <property type="entry name" value="Paired amphipathic helix"/>
    <property type="match status" value="3"/>
</dbReference>
<dbReference type="EMBL" id="JAOTPV010000022">
    <property type="protein sequence ID" value="KAJ4471621.1"/>
    <property type="molecule type" value="Genomic_DNA"/>
</dbReference>
<dbReference type="GO" id="GO:0000122">
    <property type="term" value="P:negative regulation of transcription by RNA polymerase II"/>
    <property type="evidence" value="ECO:0007669"/>
    <property type="project" value="TreeGrafter"/>
</dbReference>
<dbReference type="PANTHER" id="PTHR12346:SF0">
    <property type="entry name" value="SIN3A, ISOFORM G"/>
    <property type="match status" value="1"/>
</dbReference>
<keyword evidence="8" id="KW-1185">Reference proteome</keyword>
<feature type="region of interest" description="Disordered" evidence="5">
    <location>
        <begin position="1017"/>
        <end position="1065"/>
    </location>
</feature>
<dbReference type="Pfam" id="PF08295">
    <property type="entry name" value="Sin3_corepress"/>
    <property type="match status" value="2"/>
</dbReference>
<evidence type="ECO:0000256" key="5">
    <source>
        <dbReference type="SAM" id="MobiDB-lite"/>
    </source>
</evidence>